<gene>
    <name evidence="3" type="ORF">ES724_12595</name>
</gene>
<feature type="compositionally biased region" description="Basic and acidic residues" evidence="1">
    <location>
        <begin position="484"/>
        <end position="516"/>
    </location>
</feature>
<keyword evidence="2" id="KW-1133">Transmembrane helix</keyword>
<reference evidence="3 4" key="1">
    <citation type="submission" date="2019-08" db="EMBL/GenBank/DDBJ databases">
        <title>Genome sequence of Gillisia hiemivivida IC154 (type strain).</title>
        <authorList>
            <person name="Bowman J.P."/>
        </authorList>
    </citation>
    <scope>NUCLEOTIDE SEQUENCE [LARGE SCALE GENOMIC DNA]</scope>
    <source>
        <strain evidence="3 4">IC154</strain>
    </source>
</reference>
<name>A0A5C6ZQZ5_9FLAO</name>
<keyword evidence="2" id="KW-0472">Membrane</keyword>
<keyword evidence="4" id="KW-1185">Reference proteome</keyword>
<dbReference type="RefSeq" id="WP_146933450.1">
    <property type="nucleotide sequence ID" value="NZ_CBCSHZ010000016.1"/>
</dbReference>
<feature type="transmembrane region" description="Helical" evidence="2">
    <location>
        <begin position="42"/>
        <end position="59"/>
    </location>
</feature>
<evidence type="ECO:0000313" key="4">
    <source>
        <dbReference type="Proteomes" id="UP000321367"/>
    </source>
</evidence>
<evidence type="ECO:0000256" key="2">
    <source>
        <dbReference type="SAM" id="Phobius"/>
    </source>
</evidence>
<comment type="caution">
    <text evidence="3">The sequence shown here is derived from an EMBL/GenBank/DDBJ whole genome shotgun (WGS) entry which is preliminary data.</text>
</comment>
<feature type="region of interest" description="Disordered" evidence="1">
    <location>
        <begin position="469"/>
        <end position="516"/>
    </location>
</feature>
<feature type="transmembrane region" description="Helical" evidence="2">
    <location>
        <begin position="18"/>
        <end position="36"/>
    </location>
</feature>
<evidence type="ECO:0000256" key="1">
    <source>
        <dbReference type="SAM" id="MobiDB-lite"/>
    </source>
</evidence>
<dbReference type="AlphaFoldDB" id="A0A5C6ZQZ5"/>
<dbReference type="EMBL" id="VORY01000017">
    <property type="protein sequence ID" value="TXD92762.1"/>
    <property type="molecule type" value="Genomic_DNA"/>
</dbReference>
<feature type="compositionally biased region" description="Acidic residues" evidence="1">
    <location>
        <begin position="469"/>
        <end position="483"/>
    </location>
</feature>
<evidence type="ECO:0000313" key="3">
    <source>
        <dbReference type="EMBL" id="TXD92762.1"/>
    </source>
</evidence>
<protein>
    <submittedName>
        <fullName evidence="3">Tryptophan-rich sensory protein</fullName>
    </submittedName>
</protein>
<dbReference type="Proteomes" id="UP000321367">
    <property type="component" value="Unassembled WGS sequence"/>
</dbReference>
<proteinExistence type="predicted"/>
<organism evidence="3 4">
    <name type="scientific">Gillisia hiemivivida</name>
    <dbReference type="NCBI Taxonomy" id="291190"/>
    <lineage>
        <taxon>Bacteria</taxon>
        <taxon>Pseudomonadati</taxon>
        <taxon>Bacteroidota</taxon>
        <taxon>Flavobacteriia</taxon>
        <taxon>Flavobacteriales</taxon>
        <taxon>Flavobacteriaceae</taxon>
        <taxon>Gillisia</taxon>
    </lineage>
</organism>
<dbReference type="OrthoDB" id="780137at2"/>
<feature type="transmembrane region" description="Helical" evidence="2">
    <location>
        <begin position="126"/>
        <end position="143"/>
    </location>
</feature>
<sequence length="732" mass="83816">MSSAGKNILISFRKRWQLLLWLEILIFTIGASILIYFLSENYLGSILIFFVIFSIQSFLKKPWQLSLEKVSSYIDHQMESAEYSSGLLLLSSEKLSGLAQLQQQKVGKQLEEKIDTIKTPNRLKQSGISSFVMIALGILFFYFNCMSKNNIPYKPSEGTEIVFQKVDSTTGQTKAPKIKEQFVSITYPTYTGIPTGITSKMDIKALEGSRISWKLSFDGSIKNPVIETTGAIYKMVSREASYTYSLKLNSSGFYNFRFEDTLEGVYVSNLYAIKMIKDEEPVVEIQGIDQFSAFELEERKVLSFNTSITDDYGISEAYIIATVSKGSGESVKFREQKMEFDGVLKKGGRKLDLTKTIDLDELEMEAGDELYFYVEATDLKEPTPNRTRSETYFAVIKDTTTYDFAVEGTLGADLMPAYFRSQRQLIIDTEKLIKQRSSLSKKEFKAKSNALGFDQKALRIKYGEFMGDETEAGSTIEPEETAENSEKEDPLAEYSHDHDGNNEHNLVENKEEESKTPLEEYVHNHDDPEKSTLFSNSLKSKLRQAMTEMWDAELHLRLYEPKKSLPFQHRALKLLQEIKNSARIYVHRIGFDPPPIKEDKRLTGKLEDVLSFRKSEEIGLEEKYPFIKQSIRRLEVLIIEKNKITNEDRQLFKKAGNELAGKAIEEPGKYLKTLQQLKWLAEDFKDRSAIFDEVQKGLLSALPRPSPNPAKNKSFESEINKIFLKELELHDR</sequence>
<accession>A0A5C6ZQZ5</accession>
<keyword evidence="2" id="KW-0812">Transmembrane</keyword>